<dbReference type="EMBL" id="PPXF01000065">
    <property type="protein sequence ID" value="POH59627.1"/>
    <property type="molecule type" value="Genomic_DNA"/>
</dbReference>
<organism evidence="1 2">
    <name type="scientific">Cryobacterium zongtaii</name>
    <dbReference type="NCBI Taxonomy" id="1259217"/>
    <lineage>
        <taxon>Bacteria</taxon>
        <taxon>Bacillati</taxon>
        <taxon>Actinomycetota</taxon>
        <taxon>Actinomycetes</taxon>
        <taxon>Micrococcales</taxon>
        <taxon>Microbacteriaceae</taxon>
        <taxon>Cryobacterium</taxon>
    </lineage>
</organism>
<dbReference type="Pfam" id="PF07799">
    <property type="entry name" value="DUF1643"/>
    <property type="match status" value="1"/>
</dbReference>
<dbReference type="OrthoDB" id="9807577at2"/>
<dbReference type="AlphaFoldDB" id="A0A2S3Z5Z7"/>
<dbReference type="InterPro" id="IPR012441">
    <property type="entry name" value="DUF1643"/>
</dbReference>
<proteinExistence type="predicted"/>
<name>A0A2S3Z5Z7_9MICO</name>
<sequence length="177" mass="19857">MDCAKGGWWRVQWLYERTLDNSARFVLGTVGDNPLVCFGVNPSTAEPNKLDRTIQGVSKVAVRNGYDSFIMLNVYPQRATDPNCLHSAADPTLKSANERQISTLVSGRKLTLWAAWGALIDKRRFLPLLLKDILDLPELAASEWVSRGAVSRDGHPHHPLYVKKTATFESFSVARYR</sequence>
<reference evidence="1 2" key="1">
    <citation type="submission" date="2018-01" db="EMBL/GenBank/DDBJ databases">
        <title>Cryobacterium sp. nov., from glaciers in China.</title>
        <authorList>
            <person name="Liu Q."/>
            <person name="Xin Y.-H."/>
        </authorList>
    </citation>
    <scope>NUCLEOTIDE SEQUENCE [LARGE SCALE GENOMIC DNA]</scope>
    <source>
        <strain evidence="1 2">TMB1-8</strain>
    </source>
</reference>
<accession>A0A2S3Z5Z7</accession>
<comment type="caution">
    <text evidence="1">The sequence shown here is derived from an EMBL/GenBank/DDBJ whole genome shotgun (WGS) entry which is preliminary data.</text>
</comment>
<evidence type="ECO:0000313" key="1">
    <source>
        <dbReference type="EMBL" id="POH59627.1"/>
    </source>
</evidence>
<evidence type="ECO:0008006" key="3">
    <source>
        <dbReference type="Google" id="ProtNLM"/>
    </source>
</evidence>
<dbReference type="Proteomes" id="UP000237104">
    <property type="component" value="Unassembled WGS sequence"/>
</dbReference>
<evidence type="ECO:0000313" key="2">
    <source>
        <dbReference type="Proteomes" id="UP000237104"/>
    </source>
</evidence>
<protein>
    <recommendedName>
        <fullName evidence="3">DUF1643 domain-containing protein</fullName>
    </recommendedName>
</protein>
<gene>
    <name evidence="1" type="ORF">C3B59_17175</name>
</gene>